<evidence type="ECO:0000313" key="3">
    <source>
        <dbReference type="EMBL" id="SQB64558.1"/>
    </source>
</evidence>
<dbReference type="Proteomes" id="UP000250245">
    <property type="component" value="Unassembled WGS sequence"/>
</dbReference>
<gene>
    <name evidence="3" type="ORF">NCTC11820_00907</name>
</gene>
<evidence type="ECO:0000313" key="4">
    <source>
        <dbReference type="Proteomes" id="UP000250245"/>
    </source>
</evidence>
<organism evidence="3 4">
    <name type="scientific">Mobiluncus curtisii</name>
    <dbReference type="NCBI Taxonomy" id="2051"/>
    <lineage>
        <taxon>Bacteria</taxon>
        <taxon>Bacillati</taxon>
        <taxon>Actinomycetota</taxon>
        <taxon>Actinomycetes</taxon>
        <taxon>Actinomycetales</taxon>
        <taxon>Actinomycetaceae</taxon>
        <taxon>Mobiluncus</taxon>
    </lineage>
</organism>
<dbReference type="AlphaFoldDB" id="A0A2X2YE50"/>
<evidence type="ECO:0000256" key="1">
    <source>
        <dbReference type="SAM" id="MobiDB-lite"/>
    </source>
</evidence>
<dbReference type="GO" id="GO:0006355">
    <property type="term" value="P:regulation of DNA-templated transcription"/>
    <property type="evidence" value="ECO:0007669"/>
    <property type="project" value="InterPro"/>
</dbReference>
<dbReference type="GO" id="GO:0003677">
    <property type="term" value="F:DNA binding"/>
    <property type="evidence" value="ECO:0007669"/>
    <property type="project" value="InterPro"/>
</dbReference>
<dbReference type="PROSITE" id="PS50937">
    <property type="entry name" value="HTH_MERR_2"/>
    <property type="match status" value="1"/>
</dbReference>
<proteinExistence type="predicted"/>
<reference evidence="3 4" key="1">
    <citation type="submission" date="2018-06" db="EMBL/GenBank/DDBJ databases">
        <authorList>
            <consortium name="Pathogen Informatics"/>
            <person name="Doyle S."/>
        </authorList>
    </citation>
    <scope>NUCLEOTIDE SEQUENCE [LARGE SCALE GENOMIC DNA]</scope>
    <source>
        <strain evidence="3 4">NCTC11820</strain>
    </source>
</reference>
<dbReference type="RefSeq" id="WP_004010677.1">
    <property type="nucleotide sequence ID" value="NZ_CP068112.1"/>
</dbReference>
<dbReference type="CDD" id="cd00592">
    <property type="entry name" value="HTH_MerR-like"/>
    <property type="match status" value="1"/>
</dbReference>
<dbReference type="GeneID" id="55565788"/>
<accession>A0A2X2YE50</accession>
<dbReference type="OMA" id="TIANRQY"/>
<feature type="domain" description="HTH merR-type" evidence="2">
    <location>
        <begin position="41"/>
        <end position="98"/>
    </location>
</feature>
<feature type="region of interest" description="Disordered" evidence="1">
    <location>
        <begin position="1"/>
        <end position="22"/>
    </location>
</feature>
<dbReference type="InterPro" id="IPR000551">
    <property type="entry name" value="MerR-type_HTH_dom"/>
</dbReference>
<dbReference type="Pfam" id="PF13411">
    <property type="entry name" value="MerR_1"/>
    <property type="match status" value="1"/>
</dbReference>
<dbReference type="SMART" id="SM00422">
    <property type="entry name" value="HTH_MERR"/>
    <property type="match status" value="1"/>
</dbReference>
<dbReference type="InterPro" id="IPR009061">
    <property type="entry name" value="DNA-bd_dom_put_sf"/>
</dbReference>
<protein>
    <submittedName>
        <fullName evidence="3">Cu(I)-responsive transcriptional regulator</fullName>
    </submittedName>
</protein>
<dbReference type="SUPFAM" id="SSF46955">
    <property type="entry name" value="Putative DNA-binding domain"/>
    <property type="match status" value="1"/>
</dbReference>
<evidence type="ECO:0000259" key="2">
    <source>
        <dbReference type="PROSITE" id="PS50937"/>
    </source>
</evidence>
<dbReference type="Gene3D" id="1.10.1660.10">
    <property type="match status" value="1"/>
</dbReference>
<sequence>MSQVARKVNDIGSSWPPEVSHKPTMSIGRVHEIIVKEFPSVSQAKLRNFEKHGIVSPARMSNGYRGYSLADVERIRYALKAQRDSYLPLNQIGENLRLLDLGEEPLPVQPVMRVVASEGQMRLPTHSRISLRDLQVYTGASDELLEKAVNAKLIAPDFSSRFSAGAVAVVQALEVLEKQGIEPRNLRSVYSAVNAILDLVDRVVAPERQKNNAVAKDRAQMRATELSAQLAALAEALLTVGVEEL</sequence>
<name>A0A2X2YE50_9ACTO</name>
<dbReference type="EMBL" id="UASJ01000001">
    <property type="protein sequence ID" value="SQB64558.1"/>
    <property type="molecule type" value="Genomic_DNA"/>
</dbReference>